<keyword evidence="3 6" id="KW-1133">Transmembrane helix</keyword>
<evidence type="ECO:0000256" key="1">
    <source>
        <dbReference type="ARBA" id="ARBA00004370"/>
    </source>
</evidence>
<dbReference type="VEuPathDB" id="TrichDB:TVAGG3_0969140"/>
<dbReference type="RefSeq" id="XP_001305120.1">
    <property type="nucleotide sequence ID" value="XM_001305119.1"/>
</dbReference>
<accession>A2FSD1</accession>
<dbReference type="KEGG" id="tva:4749899"/>
<evidence type="ECO:0000256" key="3">
    <source>
        <dbReference type="ARBA" id="ARBA00022989"/>
    </source>
</evidence>
<gene>
    <name evidence="7" type="ORF">TVAG_386140</name>
</gene>
<comment type="subcellular location">
    <subcellularLocation>
        <location evidence="1">Membrane</location>
    </subcellularLocation>
</comment>
<dbReference type="PANTHER" id="PTHR31395">
    <property type="entry name" value="SHISA"/>
    <property type="match status" value="1"/>
</dbReference>
<sequence>MFLNLLPFIHLDLGRNDYLINGTTTFKLPKSYHVGILPNETEGFTFEDSENNTYTDFPIILTIGTHLIITPSQETGAKKISIIAAPIYKECDERRFILDGFMKTDETVGYYKEPNCYIFMNPKFDNISVQVISNTPIGRLKYGTGENPIAREYYDPIIGSSATLMIQDYADSFVQMTMIDSNIFDVGDFEISFKDEYEFHIPPNSVFVAHTIKDYIFESDKEPIADGVFFDKDSRYSVKAKKPGKNTIVGSISVISPYVPCTELNVEIVRSETSTIFGAIDSDYTIDEDSTFCHIFTSPVPRRYKFVIQGQYNLAYISNPYSTDENDFSDYRGFPYINKSAIYYLTVSHDLNIKSGLETTNIVTPYHDFPDCRDGETLKIYGNIPRNPKPAKPFKLPDGLRNVNYLTGRYQINIPSEGANITFQMNSIVIFHNAHSFKGTLGQDPVLHDTGNYVFNFTDMINYFKIKPVKNQSLIANISVLVYKIKGCPPATTNDVIVVSPNHPVSFTVSPESQFGSNLTYDKRQSVKFNVFASSAFYYTVDSDTIYNCSEYWWYGTNFEGHDYRISEFRTVTTIDPETEEIYGLFRGALSYTDLKKSHFNGYRTPKVYTYGNEYYPPDNYYNYPKFEISAVFIIGITIPIIIAIVVAAFLIVVCIRRRRKSYANVTYTETNYMNENEAAQEQIYVKYGEDDSEQKVDRPASTKAQAKTPSLETPLNPIAQPPPVYIIIQPGQPGPAPNPYT</sequence>
<dbReference type="VEuPathDB" id="TrichDB:TVAG_386140"/>
<name>A2FSD1_TRIV3</name>
<evidence type="ECO:0000313" key="8">
    <source>
        <dbReference type="Proteomes" id="UP000001542"/>
    </source>
</evidence>
<feature type="region of interest" description="Disordered" evidence="5">
    <location>
        <begin position="691"/>
        <end position="718"/>
    </location>
</feature>
<protein>
    <submittedName>
        <fullName evidence="7">Uncharacterized protein</fullName>
    </submittedName>
</protein>
<reference evidence="7" key="1">
    <citation type="submission" date="2006-10" db="EMBL/GenBank/DDBJ databases">
        <authorList>
            <person name="Amadeo P."/>
            <person name="Zhao Q."/>
            <person name="Wortman J."/>
            <person name="Fraser-Liggett C."/>
            <person name="Carlton J."/>
        </authorList>
    </citation>
    <scope>NUCLEOTIDE SEQUENCE</scope>
    <source>
        <strain evidence="7">G3</strain>
    </source>
</reference>
<dbReference type="AlphaFoldDB" id="A2FSD1"/>
<evidence type="ECO:0000256" key="4">
    <source>
        <dbReference type="ARBA" id="ARBA00023136"/>
    </source>
</evidence>
<dbReference type="PANTHER" id="PTHR31395:SF23">
    <property type="entry name" value="GEO05642P1"/>
    <property type="match status" value="1"/>
</dbReference>
<dbReference type="EMBL" id="DS113983">
    <property type="protein sequence ID" value="EAX92190.1"/>
    <property type="molecule type" value="Genomic_DNA"/>
</dbReference>
<evidence type="ECO:0000256" key="2">
    <source>
        <dbReference type="ARBA" id="ARBA00022692"/>
    </source>
</evidence>
<feature type="compositionally biased region" description="Basic and acidic residues" evidence="5">
    <location>
        <begin position="691"/>
        <end position="701"/>
    </location>
</feature>
<feature type="compositionally biased region" description="Polar residues" evidence="5">
    <location>
        <begin position="703"/>
        <end position="714"/>
    </location>
</feature>
<evidence type="ECO:0000256" key="6">
    <source>
        <dbReference type="SAM" id="Phobius"/>
    </source>
</evidence>
<dbReference type="InterPro" id="IPR026910">
    <property type="entry name" value="Shisa"/>
</dbReference>
<evidence type="ECO:0000313" key="7">
    <source>
        <dbReference type="EMBL" id="EAX92190.1"/>
    </source>
</evidence>
<dbReference type="GO" id="GO:0016020">
    <property type="term" value="C:membrane"/>
    <property type="evidence" value="ECO:0007669"/>
    <property type="project" value="UniProtKB-SubCell"/>
</dbReference>
<keyword evidence="4 6" id="KW-0472">Membrane</keyword>
<evidence type="ECO:0000256" key="5">
    <source>
        <dbReference type="SAM" id="MobiDB-lite"/>
    </source>
</evidence>
<organism evidence="7 8">
    <name type="scientific">Trichomonas vaginalis (strain ATCC PRA-98 / G3)</name>
    <dbReference type="NCBI Taxonomy" id="412133"/>
    <lineage>
        <taxon>Eukaryota</taxon>
        <taxon>Metamonada</taxon>
        <taxon>Parabasalia</taxon>
        <taxon>Trichomonadida</taxon>
        <taxon>Trichomonadidae</taxon>
        <taxon>Trichomonas</taxon>
    </lineage>
</organism>
<proteinExistence type="predicted"/>
<dbReference type="InParanoid" id="A2FSD1"/>
<feature type="transmembrane region" description="Helical" evidence="6">
    <location>
        <begin position="631"/>
        <end position="656"/>
    </location>
</feature>
<keyword evidence="8" id="KW-1185">Reference proteome</keyword>
<keyword evidence="2 6" id="KW-0812">Transmembrane</keyword>
<dbReference type="Proteomes" id="UP000001542">
    <property type="component" value="Unassembled WGS sequence"/>
</dbReference>
<reference evidence="7" key="2">
    <citation type="journal article" date="2007" name="Science">
        <title>Draft genome sequence of the sexually transmitted pathogen Trichomonas vaginalis.</title>
        <authorList>
            <person name="Carlton J.M."/>
            <person name="Hirt R.P."/>
            <person name="Silva J.C."/>
            <person name="Delcher A.L."/>
            <person name="Schatz M."/>
            <person name="Zhao Q."/>
            <person name="Wortman J.R."/>
            <person name="Bidwell S.L."/>
            <person name="Alsmark U.C.M."/>
            <person name="Besteiro S."/>
            <person name="Sicheritz-Ponten T."/>
            <person name="Noel C.J."/>
            <person name="Dacks J.B."/>
            <person name="Foster P.G."/>
            <person name="Simillion C."/>
            <person name="Van de Peer Y."/>
            <person name="Miranda-Saavedra D."/>
            <person name="Barton G.J."/>
            <person name="Westrop G.D."/>
            <person name="Mueller S."/>
            <person name="Dessi D."/>
            <person name="Fiori P.L."/>
            <person name="Ren Q."/>
            <person name="Paulsen I."/>
            <person name="Zhang H."/>
            <person name="Bastida-Corcuera F.D."/>
            <person name="Simoes-Barbosa A."/>
            <person name="Brown M.T."/>
            <person name="Hayes R.D."/>
            <person name="Mukherjee M."/>
            <person name="Okumura C.Y."/>
            <person name="Schneider R."/>
            <person name="Smith A.J."/>
            <person name="Vanacova S."/>
            <person name="Villalvazo M."/>
            <person name="Haas B.J."/>
            <person name="Pertea M."/>
            <person name="Feldblyum T.V."/>
            <person name="Utterback T.R."/>
            <person name="Shu C.L."/>
            <person name="Osoegawa K."/>
            <person name="de Jong P.J."/>
            <person name="Hrdy I."/>
            <person name="Horvathova L."/>
            <person name="Zubacova Z."/>
            <person name="Dolezal P."/>
            <person name="Malik S.B."/>
            <person name="Logsdon J.M. Jr."/>
            <person name="Henze K."/>
            <person name="Gupta A."/>
            <person name="Wang C.C."/>
            <person name="Dunne R.L."/>
            <person name="Upcroft J.A."/>
            <person name="Upcroft P."/>
            <person name="White O."/>
            <person name="Salzberg S.L."/>
            <person name="Tang P."/>
            <person name="Chiu C.-H."/>
            <person name="Lee Y.-S."/>
            <person name="Embley T.M."/>
            <person name="Coombs G.H."/>
            <person name="Mottram J.C."/>
            <person name="Tachezy J."/>
            <person name="Fraser-Liggett C.M."/>
            <person name="Johnson P.J."/>
        </authorList>
    </citation>
    <scope>NUCLEOTIDE SEQUENCE [LARGE SCALE GENOMIC DNA]</scope>
    <source>
        <strain evidence="7">G3</strain>
    </source>
</reference>